<sequence length="349" mass="38698">MVKHSENIIVGVSIGDMNGIGPEVILKTFEDTRMLETCTPVIFANAKIVSFLKKTYQLNANINGIDKIEQLVQGKINVLNVWKEGVNLDYGKLDDNVGKYAIKSFQAATKALKEGKVDVLVTAPINKYNIQSEEYTFAGHTDYLNEQLEGNALMFMIHEDIKVGLITDHVPLNEVNKYITKELIEKKIATINQTLISDFRINKPRIAVLGINPHCGDNGVIGNEDTTVVKPTLESLFKKGIQVFGPFAADSFFGSGQHCKYDAIVAMYHDQGLIPFKTLSFGEGVNYTGGLNKIRTSPDHGTGYDIAGKNIANENSFREAVFSAIDIFKNRIEYNELTNNPLKISSNKE</sequence>
<protein>
    <submittedName>
        <fullName evidence="4">4-hydroxythreonine-4-phosphate dehydrogenase</fullName>
        <ecNumber evidence="4">1.1.1.262</ecNumber>
    </submittedName>
</protein>
<dbReference type="Pfam" id="PF04166">
    <property type="entry name" value="PdxA"/>
    <property type="match status" value="1"/>
</dbReference>
<dbReference type="HOGENOM" id="CLU_040168_4_0_10"/>
<dbReference type="EMBL" id="HE774682">
    <property type="protein sequence ID" value="CCG54474.1"/>
    <property type="molecule type" value="Genomic_DNA"/>
</dbReference>
<dbReference type="GO" id="GO:0051287">
    <property type="term" value="F:NAD binding"/>
    <property type="evidence" value="ECO:0007669"/>
    <property type="project" value="InterPro"/>
</dbReference>
<organism evidence="4 5">
    <name type="scientific">Flavobacterium indicum (strain DSM 17447 / CIP 109464 / GPTSA100-9)</name>
    <dbReference type="NCBI Taxonomy" id="1094466"/>
    <lineage>
        <taxon>Bacteria</taxon>
        <taxon>Pseudomonadati</taxon>
        <taxon>Bacteroidota</taxon>
        <taxon>Flavobacteriia</taxon>
        <taxon>Flavobacteriales</taxon>
        <taxon>Flavobacteriaceae</taxon>
        <taxon>Flavobacterium</taxon>
    </lineage>
</organism>
<evidence type="ECO:0000256" key="1">
    <source>
        <dbReference type="ARBA" id="ARBA00022723"/>
    </source>
</evidence>
<dbReference type="EC" id="1.1.1.262" evidence="4"/>
<dbReference type="KEGG" id="fin:KQS_12855"/>
<name>H8XRP0_FLAIG</name>
<evidence type="ECO:0000313" key="5">
    <source>
        <dbReference type="Proteomes" id="UP000007599"/>
    </source>
</evidence>
<dbReference type="STRING" id="1094466.KQS_12855"/>
<dbReference type="InterPro" id="IPR005255">
    <property type="entry name" value="PdxA_fam"/>
</dbReference>
<evidence type="ECO:0000313" key="4">
    <source>
        <dbReference type="EMBL" id="CCG54474.1"/>
    </source>
</evidence>
<dbReference type="Proteomes" id="UP000007599">
    <property type="component" value="Chromosome I"/>
</dbReference>
<keyword evidence="5" id="KW-1185">Reference proteome</keyword>
<dbReference type="RefSeq" id="WP_014389592.1">
    <property type="nucleotide sequence ID" value="NC_017025.1"/>
</dbReference>
<keyword evidence="3" id="KW-0520">NAD</keyword>
<accession>H8XRP0</accession>
<dbReference type="PANTHER" id="PTHR30004:SF6">
    <property type="entry name" value="D-THREONATE 4-PHOSPHATE DEHYDROGENASE"/>
    <property type="match status" value="1"/>
</dbReference>
<proteinExistence type="predicted"/>
<dbReference type="NCBIfam" id="TIGR00557">
    <property type="entry name" value="pdxA"/>
    <property type="match status" value="1"/>
</dbReference>
<evidence type="ECO:0000256" key="2">
    <source>
        <dbReference type="ARBA" id="ARBA00023002"/>
    </source>
</evidence>
<dbReference type="PANTHER" id="PTHR30004">
    <property type="entry name" value="4-HYDROXYTHREONINE-4-PHOSPHATE DEHYDROGENASE"/>
    <property type="match status" value="1"/>
</dbReference>
<dbReference type="GO" id="GO:0046872">
    <property type="term" value="F:metal ion binding"/>
    <property type="evidence" value="ECO:0007669"/>
    <property type="project" value="UniProtKB-KW"/>
</dbReference>
<dbReference type="Gene3D" id="3.40.718.10">
    <property type="entry name" value="Isopropylmalate Dehydrogenase"/>
    <property type="match status" value="1"/>
</dbReference>
<keyword evidence="2 4" id="KW-0560">Oxidoreductase</keyword>
<reference evidence="5" key="2">
    <citation type="submission" date="2012-03" db="EMBL/GenBank/DDBJ databases">
        <title>Complete genome sequence of Flavobacterium indicum GPTSA100-9T, isolated from warm spring water.</title>
        <authorList>
            <person name="Barbier P."/>
            <person name="Houel A."/>
            <person name="Loux V."/>
            <person name="Poulain J."/>
            <person name="Bernardet J.-F."/>
            <person name="Touchon M."/>
            <person name="Duchaud E."/>
        </authorList>
    </citation>
    <scope>NUCLEOTIDE SEQUENCE [LARGE SCALE GENOMIC DNA]</scope>
    <source>
        <strain evidence="5">DSM 17447 / CIP 109464 / GPTSA100-9</strain>
    </source>
</reference>
<gene>
    <name evidence="4" type="primary">pdxA</name>
    <name evidence="4" type="ordered locus">KQS_12855</name>
</gene>
<reference evidence="4 5" key="1">
    <citation type="journal article" date="2012" name="J. Bacteriol.">
        <title>Complete Genome Sequence of Flavobacterium indicum GPSTA100-9T, Isolated from Warm Spring Water.</title>
        <authorList>
            <person name="Barbier P."/>
            <person name="Houel A."/>
            <person name="Loux V."/>
            <person name="Poulain J."/>
            <person name="Bernardet J.F."/>
            <person name="Touchon M."/>
            <person name="Duchaud E."/>
        </authorList>
    </citation>
    <scope>NUCLEOTIDE SEQUENCE [LARGE SCALE GENOMIC DNA]</scope>
    <source>
        <strain evidence="5">DSM 17447 / CIP 109464 / GPTSA100-9</strain>
    </source>
</reference>
<dbReference type="GO" id="GO:0050570">
    <property type="term" value="F:4-hydroxythreonine-4-phosphate dehydrogenase activity"/>
    <property type="evidence" value="ECO:0007669"/>
    <property type="project" value="UniProtKB-EC"/>
</dbReference>
<dbReference type="PATRIC" id="fig|1094466.5.peg.2513"/>
<dbReference type="OrthoDB" id="9801783at2"/>
<dbReference type="SUPFAM" id="SSF53659">
    <property type="entry name" value="Isocitrate/Isopropylmalate dehydrogenase-like"/>
    <property type="match status" value="1"/>
</dbReference>
<keyword evidence="1" id="KW-0479">Metal-binding</keyword>
<dbReference type="AlphaFoldDB" id="H8XRP0"/>
<evidence type="ECO:0000256" key="3">
    <source>
        <dbReference type="ARBA" id="ARBA00023027"/>
    </source>
</evidence>
<dbReference type="eggNOG" id="COG1995">
    <property type="taxonomic scope" value="Bacteria"/>
</dbReference>